<feature type="transmembrane region" description="Helical" evidence="1">
    <location>
        <begin position="34"/>
        <end position="51"/>
    </location>
</feature>
<dbReference type="Gene3D" id="1.20.144.10">
    <property type="entry name" value="Phosphatidic acid phosphatase type 2/haloperoxidase"/>
    <property type="match status" value="1"/>
</dbReference>
<dbReference type="PANTHER" id="PTHR14969">
    <property type="entry name" value="SPHINGOSINE-1-PHOSPHATE PHOSPHOHYDROLASE"/>
    <property type="match status" value="1"/>
</dbReference>
<reference evidence="3" key="1">
    <citation type="journal article" date="2020" name="Nature">
        <title>Giant virus diversity and host interactions through global metagenomics.</title>
        <authorList>
            <person name="Schulz F."/>
            <person name="Roux S."/>
            <person name="Paez-Espino D."/>
            <person name="Jungbluth S."/>
            <person name="Walsh D.A."/>
            <person name="Denef V.J."/>
            <person name="McMahon K.D."/>
            <person name="Konstantinidis K.T."/>
            <person name="Eloe-Fadrosh E.A."/>
            <person name="Kyrpides N.C."/>
            <person name="Woyke T."/>
        </authorList>
    </citation>
    <scope>NUCLEOTIDE SEQUENCE</scope>
    <source>
        <strain evidence="3">GVMAG-M-3300009161-30</strain>
    </source>
</reference>
<feature type="transmembrane region" description="Helical" evidence="1">
    <location>
        <begin position="7"/>
        <end position="28"/>
    </location>
</feature>
<sequence length="170" mass="19383">MDMIIKAVDLCGFFGPPILFSSSLYFLYKKSSLLNIYLLGFTINMLINFVVKGFLKYPRPSEDIHIFNALVNSGKRIGFDRYGMPSAHAQNVLYSTIYIYFALKDVKITIFYAIISLLTMYQRIKYKNHSVIQVIVGAIMGALIGYSFYIYARKTITGKLKGREDDNAPI</sequence>
<name>A0A6C0EW67_9ZZZZ</name>
<dbReference type="AlphaFoldDB" id="A0A6C0EW67"/>
<dbReference type="SMART" id="SM00014">
    <property type="entry name" value="acidPPc"/>
    <property type="match status" value="1"/>
</dbReference>
<evidence type="ECO:0000256" key="1">
    <source>
        <dbReference type="SAM" id="Phobius"/>
    </source>
</evidence>
<evidence type="ECO:0000313" key="3">
    <source>
        <dbReference type="EMBL" id="QHT32783.1"/>
    </source>
</evidence>
<feature type="transmembrane region" description="Helical" evidence="1">
    <location>
        <begin position="106"/>
        <end position="124"/>
    </location>
</feature>
<dbReference type="EMBL" id="MN738948">
    <property type="protein sequence ID" value="QHT32783.1"/>
    <property type="molecule type" value="Genomic_DNA"/>
</dbReference>
<evidence type="ECO:0000259" key="2">
    <source>
        <dbReference type="SMART" id="SM00014"/>
    </source>
</evidence>
<dbReference type="InterPro" id="IPR000326">
    <property type="entry name" value="PAP2/HPO"/>
</dbReference>
<dbReference type="InterPro" id="IPR036938">
    <property type="entry name" value="PAP2/HPO_sf"/>
</dbReference>
<keyword evidence="1" id="KW-0472">Membrane</keyword>
<feature type="domain" description="Phosphatidic acid phosphatase type 2/haloperoxidase" evidence="2">
    <location>
        <begin position="34"/>
        <end position="149"/>
    </location>
</feature>
<keyword evidence="1" id="KW-1133">Transmembrane helix</keyword>
<dbReference type="GO" id="GO:0042392">
    <property type="term" value="F:sphingosine-1-phosphate phosphatase activity"/>
    <property type="evidence" value="ECO:0007669"/>
    <property type="project" value="TreeGrafter"/>
</dbReference>
<dbReference type="PANTHER" id="PTHR14969:SF13">
    <property type="entry name" value="AT30094P"/>
    <property type="match status" value="1"/>
</dbReference>
<keyword evidence="1" id="KW-0812">Transmembrane</keyword>
<protein>
    <recommendedName>
        <fullName evidence="2">Phosphatidic acid phosphatase type 2/haloperoxidase domain-containing protein</fullName>
    </recommendedName>
</protein>
<organism evidence="3">
    <name type="scientific">viral metagenome</name>
    <dbReference type="NCBI Taxonomy" id="1070528"/>
    <lineage>
        <taxon>unclassified sequences</taxon>
        <taxon>metagenomes</taxon>
        <taxon>organismal metagenomes</taxon>
    </lineage>
</organism>
<feature type="transmembrane region" description="Helical" evidence="1">
    <location>
        <begin position="130"/>
        <end position="152"/>
    </location>
</feature>
<dbReference type="Pfam" id="PF01569">
    <property type="entry name" value="PAP2"/>
    <property type="match status" value="1"/>
</dbReference>
<dbReference type="SUPFAM" id="SSF48317">
    <property type="entry name" value="Acid phosphatase/Vanadium-dependent haloperoxidase"/>
    <property type="match status" value="1"/>
</dbReference>
<proteinExistence type="predicted"/>
<accession>A0A6C0EW67</accession>